<dbReference type="Pfam" id="PF00030">
    <property type="entry name" value="Crystall"/>
    <property type="match status" value="1"/>
</dbReference>
<comment type="caution">
    <text evidence="4">The sequence shown here is derived from an EMBL/GenBank/DDBJ whole genome shotgun (WGS) entry which is preliminary data.</text>
</comment>
<dbReference type="InterPro" id="IPR001064">
    <property type="entry name" value="Beta/gamma_crystallin"/>
</dbReference>
<keyword evidence="2" id="KW-0677">Repeat</keyword>
<name>A0A8J7F183_9CYAN</name>
<dbReference type="Proteomes" id="UP000620559">
    <property type="component" value="Unassembled WGS sequence"/>
</dbReference>
<evidence type="ECO:0000256" key="2">
    <source>
        <dbReference type="ARBA" id="ARBA00022737"/>
    </source>
</evidence>
<dbReference type="RefSeq" id="WP_193921722.1">
    <property type="nucleotide sequence ID" value="NZ_JADEWL010000053.1"/>
</dbReference>
<feature type="domain" description="Beta/gamma crystallin 'Greek key'" evidence="3">
    <location>
        <begin position="24"/>
        <end position="64"/>
    </location>
</feature>
<evidence type="ECO:0000259" key="3">
    <source>
        <dbReference type="PROSITE" id="PS50915"/>
    </source>
</evidence>
<dbReference type="InterPro" id="IPR011024">
    <property type="entry name" value="G_crystallin-like"/>
</dbReference>
<evidence type="ECO:0000313" key="5">
    <source>
        <dbReference type="Proteomes" id="UP000620559"/>
    </source>
</evidence>
<dbReference type="SMART" id="SM00247">
    <property type="entry name" value="XTALbg"/>
    <property type="match status" value="1"/>
</dbReference>
<evidence type="ECO:0000256" key="1">
    <source>
        <dbReference type="ARBA" id="ARBA00009646"/>
    </source>
</evidence>
<accession>A0A8J7F183</accession>
<dbReference type="Gene3D" id="2.60.20.10">
    <property type="entry name" value="Crystallins"/>
    <property type="match status" value="1"/>
</dbReference>
<sequence length="103" mass="11717">MKEVQNQQLFQELANEVAATCSGGVAQLYEHPNFRGRKLTFRYGTNDLRKYNFNDKTSSITISPGETWAFYRDINYGGPRTVLTGGRHPYVIPNDSISSLKRI</sequence>
<keyword evidence="5" id="KW-1185">Reference proteome</keyword>
<dbReference type="EMBL" id="JADEWL010000053">
    <property type="protein sequence ID" value="MBE9214191.1"/>
    <property type="molecule type" value="Genomic_DNA"/>
</dbReference>
<protein>
    <submittedName>
        <fullName evidence="4">Peptidase inhibitor family I36 protein</fullName>
    </submittedName>
</protein>
<reference evidence="4" key="1">
    <citation type="submission" date="2020-10" db="EMBL/GenBank/DDBJ databases">
        <authorList>
            <person name="Castelo-Branco R."/>
            <person name="Eusebio N."/>
            <person name="Adriana R."/>
            <person name="Vieira A."/>
            <person name="Brugerolle De Fraissinette N."/>
            <person name="Rezende De Castro R."/>
            <person name="Schneider M.P."/>
            <person name="Vasconcelos V."/>
            <person name="Leao P.N."/>
        </authorList>
    </citation>
    <scope>NUCLEOTIDE SEQUENCE</scope>
    <source>
        <strain evidence="4">LEGE 06105</strain>
    </source>
</reference>
<dbReference type="PROSITE" id="PS50915">
    <property type="entry name" value="CRYSTALLIN_BETA_GAMMA"/>
    <property type="match status" value="1"/>
</dbReference>
<gene>
    <name evidence="4" type="ORF">IQ247_16210</name>
</gene>
<organism evidence="4 5">
    <name type="scientific">Plectonema cf. radiosum LEGE 06105</name>
    <dbReference type="NCBI Taxonomy" id="945769"/>
    <lineage>
        <taxon>Bacteria</taxon>
        <taxon>Bacillati</taxon>
        <taxon>Cyanobacteriota</taxon>
        <taxon>Cyanophyceae</taxon>
        <taxon>Oscillatoriophycideae</taxon>
        <taxon>Oscillatoriales</taxon>
        <taxon>Microcoleaceae</taxon>
        <taxon>Plectonema</taxon>
    </lineage>
</organism>
<comment type="similarity">
    <text evidence="1">Belongs to the beta/gamma-crystallin family.</text>
</comment>
<dbReference type="AlphaFoldDB" id="A0A8J7F183"/>
<proteinExistence type="inferred from homology"/>
<evidence type="ECO:0000313" key="4">
    <source>
        <dbReference type="EMBL" id="MBE9214191.1"/>
    </source>
</evidence>
<dbReference type="SUPFAM" id="SSF49695">
    <property type="entry name" value="gamma-Crystallin-like"/>
    <property type="match status" value="1"/>
</dbReference>